<keyword evidence="3" id="KW-1185">Reference proteome</keyword>
<comment type="caution">
    <text evidence="2">The sequence shown here is derived from an EMBL/GenBank/DDBJ whole genome shotgun (WGS) entry which is preliminary data.</text>
</comment>
<dbReference type="RefSeq" id="WP_150415435.1">
    <property type="nucleotide sequence ID" value="NZ_VYQF01000003.1"/>
</dbReference>
<dbReference type="EMBL" id="VYQF01000003">
    <property type="protein sequence ID" value="KAA9038714.1"/>
    <property type="molecule type" value="Genomic_DNA"/>
</dbReference>
<dbReference type="NCBIfam" id="TIGR04183">
    <property type="entry name" value="Por_Secre_tail"/>
    <property type="match status" value="1"/>
</dbReference>
<dbReference type="AlphaFoldDB" id="A0A5J5IGC4"/>
<name>A0A5J5IGC4_9BACT</name>
<sequence>MPEKKGYLIIYTGMRKKLLINFIPLLFSTLILNAQVYTETFEGITGAGKPTTFTNNGQSFTAITVTPGGTLGGLFGVYIPSNTWIMPNPGGGSTTNTSGGFGVGTSCTSGSCTGVSDKFLDNGSSIGTGQVYSIKTTDNRLFNIISVHLFFSSDHGNTNVAPGSVIINGKKAGVTVFTINKVSGFITGFATNNGFNYINFATEGGSDFSKVAIDEIEFRCSSAVNYFAVDNFTWTPASVLPLQLVDFAGRIHDHQVFLSWHTAAEINTNHFELQWSNNSVNWQTINSQSAKCNNGAGNNVYAYTQNNPGDINFYRLRIVDNDGRITGSNVLRISERNSREIQFYPNPVSNKLLIILQKDEPAVVQFINSNGRLVKTMKLITTTTWVDIVNFVPGIYTMKIIQGAAIKEDKIVKL</sequence>
<dbReference type="Gene3D" id="2.60.40.10">
    <property type="entry name" value="Immunoglobulins"/>
    <property type="match status" value="1"/>
</dbReference>
<dbReference type="InterPro" id="IPR013783">
    <property type="entry name" value="Ig-like_fold"/>
</dbReference>
<evidence type="ECO:0000313" key="3">
    <source>
        <dbReference type="Proteomes" id="UP000326903"/>
    </source>
</evidence>
<dbReference type="InterPro" id="IPR026444">
    <property type="entry name" value="Secre_tail"/>
</dbReference>
<accession>A0A5J5IGC4</accession>
<gene>
    <name evidence="2" type="ORF">FW778_14305</name>
</gene>
<dbReference type="Pfam" id="PF18962">
    <property type="entry name" value="Por_Secre_tail"/>
    <property type="match status" value="1"/>
</dbReference>
<reference evidence="2 3" key="1">
    <citation type="submission" date="2019-09" db="EMBL/GenBank/DDBJ databases">
        <title>Draft genome sequence of Ginsengibacter sp. BR5-29.</title>
        <authorList>
            <person name="Im W.-T."/>
        </authorList>
    </citation>
    <scope>NUCLEOTIDE SEQUENCE [LARGE SCALE GENOMIC DNA]</scope>
    <source>
        <strain evidence="2 3">BR5-29</strain>
    </source>
</reference>
<feature type="domain" description="Secretion system C-terminal sorting" evidence="1">
    <location>
        <begin position="344"/>
        <end position="411"/>
    </location>
</feature>
<evidence type="ECO:0000259" key="1">
    <source>
        <dbReference type="Pfam" id="PF18962"/>
    </source>
</evidence>
<protein>
    <submittedName>
        <fullName evidence="2">T9SS type A sorting domain-containing protein</fullName>
    </submittedName>
</protein>
<organism evidence="2 3">
    <name type="scientific">Ginsengibacter hankyongi</name>
    <dbReference type="NCBI Taxonomy" id="2607284"/>
    <lineage>
        <taxon>Bacteria</taxon>
        <taxon>Pseudomonadati</taxon>
        <taxon>Bacteroidota</taxon>
        <taxon>Chitinophagia</taxon>
        <taxon>Chitinophagales</taxon>
        <taxon>Chitinophagaceae</taxon>
        <taxon>Ginsengibacter</taxon>
    </lineage>
</organism>
<dbReference type="Proteomes" id="UP000326903">
    <property type="component" value="Unassembled WGS sequence"/>
</dbReference>
<evidence type="ECO:0000313" key="2">
    <source>
        <dbReference type="EMBL" id="KAA9038714.1"/>
    </source>
</evidence>
<proteinExistence type="predicted"/>